<evidence type="ECO:0000256" key="3">
    <source>
        <dbReference type="SAM" id="MobiDB-lite"/>
    </source>
</evidence>
<proteinExistence type="predicted"/>
<dbReference type="GO" id="GO:0007165">
    <property type="term" value="P:signal transduction"/>
    <property type="evidence" value="ECO:0007669"/>
    <property type="project" value="InterPro"/>
</dbReference>
<dbReference type="GO" id="GO:0016020">
    <property type="term" value="C:membrane"/>
    <property type="evidence" value="ECO:0007669"/>
    <property type="project" value="InterPro"/>
</dbReference>
<feature type="region of interest" description="Disordered" evidence="3">
    <location>
        <begin position="107"/>
        <end position="140"/>
    </location>
</feature>
<dbReference type="Gene3D" id="3.40.50.300">
    <property type="entry name" value="P-loop containing nucleotide triphosphate hydrolases"/>
    <property type="match status" value="1"/>
</dbReference>
<reference evidence="4 5" key="1">
    <citation type="journal article" date="2018" name="MBio">
        <title>Comparative Genomics Reveals the Core Gene Toolbox for the Fungus-Insect Symbiosis.</title>
        <authorList>
            <person name="Wang Y."/>
            <person name="Stata M."/>
            <person name="Wang W."/>
            <person name="Stajich J.E."/>
            <person name="White M.M."/>
            <person name="Moncalvo J.M."/>
        </authorList>
    </citation>
    <scope>NUCLEOTIDE SEQUENCE [LARGE SCALE GENOMIC DNA]</scope>
    <source>
        <strain evidence="4 5">SC-DP-2</strain>
    </source>
</reference>
<name>A0A2T9Z0C0_9FUNG</name>
<feature type="compositionally biased region" description="Polar residues" evidence="3">
    <location>
        <begin position="107"/>
        <end position="116"/>
    </location>
</feature>
<keyword evidence="5" id="KW-1185">Reference proteome</keyword>
<organism evidence="4 5">
    <name type="scientific">Smittium megazygosporum</name>
    <dbReference type="NCBI Taxonomy" id="133381"/>
    <lineage>
        <taxon>Eukaryota</taxon>
        <taxon>Fungi</taxon>
        <taxon>Fungi incertae sedis</taxon>
        <taxon>Zoopagomycota</taxon>
        <taxon>Kickxellomycotina</taxon>
        <taxon>Harpellomycetes</taxon>
        <taxon>Harpellales</taxon>
        <taxon>Legeriomycetaceae</taxon>
        <taxon>Smittium</taxon>
    </lineage>
</organism>
<protein>
    <submittedName>
        <fullName evidence="4">Uncharacterized protein</fullName>
    </submittedName>
</protein>
<dbReference type="AlphaFoldDB" id="A0A2T9Z0C0"/>
<evidence type="ECO:0000313" key="4">
    <source>
        <dbReference type="EMBL" id="PVU98052.1"/>
    </source>
</evidence>
<dbReference type="InterPro" id="IPR027417">
    <property type="entry name" value="P-loop_NTPase"/>
</dbReference>
<dbReference type="PANTHER" id="PTHR24070">
    <property type="entry name" value="RAS, DI-RAS, AND RHEB FAMILY MEMBERS OF SMALL GTPASE SUPERFAMILY"/>
    <property type="match status" value="1"/>
</dbReference>
<evidence type="ECO:0000256" key="1">
    <source>
        <dbReference type="ARBA" id="ARBA00022741"/>
    </source>
</evidence>
<feature type="compositionally biased region" description="Low complexity" evidence="3">
    <location>
        <begin position="117"/>
        <end position="131"/>
    </location>
</feature>
<dbReference type="Pfam" id="PF00071">
    <property type="entry name" value="Ras"/>
    <property type="match status" value="1"/>
</dbReference>
<accession>A0A2T9Z0C0</accession>
<dbReference type="OrthoDB" id="5976022at2759"/>
<sequence length="155" mass="17673">MVLVGNKSDDIENREVSTSEGEEFAQMIGCSFYETSAKRRINVENAFYEVAKSIRLTNGGTLNLNQSFQNMHSIDYHNNRDYPNMNSIDFHSPPENSTIYASNQKNIDYSRPNDQLPSKNNSSPNKSVNTNSRRHILRSQSTSNFKSFSCRCSIM</sequence>
<dbReference type="InterPro" id="IPR020849">
    <property type="entry name" value="Small_GTPase_Ras-type"/>
</dbReference>
<dbReference type="SUPFAM" id="SSF52540">
    <property type="entry name" value="P-loop containing nucleoside triphosphate hydrolases"/>
    <property type="match status" value="1"/>
</dbReference>
<comment type="caution">
    <text evidence="4">The sequence shown here is derived from an EMBL/GenBank/DDBJ whole genome shotgun (WGS) entry which is preliminary data.</text>
</comment>
<dbReference type="GO" id="GO:0005525">
    <property type="term" value="F:GTP binding"/>
    <property type="evidence" value="ECO:0007669"/>
    <property type="project" value="UniProtKB-KW"/>
</dbReference>
<keyword evidence="2" id="KW-0342">GTP-binding</keyword>
<evidence type="ECO:0000313" key="5">
    <source>
        <dbReference type="Proteomes" id="UP000245609"/>
    </source>
</evidence>
<evidence type="ECO:0000256" key="2">
    <source>
        <dbReference type="ARBA" id="ARBA00023134"/>
    </source>
</evidence>
<dbReference type="PROSITE" id="PS51421">
    <property type="entry name" value="RAS"/>
    <property type="match status" value="1"/>
</dbReference>
<dbReference type="GO" id="GO:0003924">
    <property type="term" value="F:GTPase activity"/>
    <property type="evidence" value="ECO:0007669"/>
    <property type="project" value="InterPro"/>
</dbReference>
<dbReference type="EMBL" id="MBFS01002404">
    <property type="protein sequence ID" value="PVU98052.1"/>
    <property type="molecule type" value="Genomic_DNA"/>
</dbReference>
<keyword evidence="1" id="KW-0547">Nucleotide-binding</keyword>
<dbReference type="InterPro" id="IPR001806">
    <property type="entry name" value="Small_GTPase"/>
</dbReference>
<dbReference type="PROSITE" id="PS51419">
    <property type="entry name" value="RAB"/>
    <property type="match status" value="1"/>
</dbReference>
<dbReference type="Proteomes" id="UP000245609">
    <property type="component" value="Unassembled WGS sequence"/>
</dbReference>
<gene>
    <name evidence="4" type="ORF">BB560_005711</name>
</gene>
<dbReference type="STRING" id="133381.A0A2T9Z0C0"/>